<dbReference type="EMBL" id="CM055744">
    <property type="protein sequence ID" value="KAJ7999046.1"/>
    <property type="molecule type" value="Genomic_DNA"/>
</dbReference>
<keyword evidence="2" id="KW-1185">Reference proteome</keyword>
<gene>
    <name evidence="1" type="ORF">DPEC_G00211330</name>
</gene>
<evidence type="ECO:0000313" key="1">
    <source>
        <dbReference type="EMBL" id="KAJ7999046.1"/>
    </source>
</evidence>
<protein>
    <submittedName>
        <fullName evidence="1">Uncharacterized protein</fullName>
    </submittedName>
</protein>
<organism evidence="1 2">
    <name type="scientific">Dallia pectoralis</name>
    <name type="common">Alaska blackfish</name>
    <dbReference type="NCBI Taxonomy" id="75939"/>
    <lineage>
        <taxon>Eukaryota</taxon>
        <taxon>Metazoa</taxon>
        <taxon>Chordata</taxon>
        <taxon>Craniata</taxon>
        <taxon>Vertebrata</taxon>
        <taxon>Euteleostomi</taxon>
        <taxon>Actinopterygii</taxon>
        <taxon>Neopterygii</taxon>
        <taxon>Teleostei</taxon>
        <taxon>Protacanthopterygii</taxon>
        <taxon>Esociformes</taxon>
        <taxon>Umbridae</taxon>
        <taxon>Dallia</taxon>
    </lineage>
</organism>
<accession>A0ACC2G671</accession>
<proteinExistence type="predicted"/>
<comment type="caution">
    <text evidence="1">The sequence shown here is derived from an EMBL/GenBank/DDBJ whole genome shotgun (WGS) entry which is preliminary data.</text>
</comment>
<dbReference type="Proteomes" id="UP001157502">
    <property type="component" value="Chromosome 17"/>
</dbReference>
<sequence length="55" mass="6316">MYVGITYECSVGLGFSHSPLVVYCAFSKLVSVNWFWTCIMCPLSIRWQCSHMYAV</sequence>
<reference evidence="1" key="1">
    <citation type="submission" date="2021-05" db="EMBL/GenBank/DDBJ databases">
        <authorList>
            <person name="Pan Q."/>
            <person name="Jouanno E."/>
            <person name="Zahm M."/>
            <person name="Klopp C."/>
            <person name="Cabau C."/>
            <person name="Louis A."/>
            <person name="Berthelot C."/>
            <person name="Parey E."/>
            <person name="Roest Crollius H."/>
            <person name="Montfort J."/>
            <person name="Robinson-Rechavi M."/>
            <person name="Bouchez O."/>
            <person name="Lampietro C."/>
            <person name="Lopez Roques C."/>
            <person name="Donnadieu C."/>
            <person name="Postlethwait J."/>
            <person name="Bobe J."/>
            <person name="Dillon D."/>
            <person name="Chandos A."/>
            <person name="von Hippel F."/>
            <person name="Guiguen Y."/>
        </authorList>
    </citation>
    <scope>NUCLEOTIDE SEQUENCE</scope>
    <source>
        <strain evidence="1">YG-Jan2019</strain>
    </source>
</reference>
<evidence type="ECO:0000313" key="2">
    <source>
        <dbReference type="Proteomes" id="UP001157502"/>
    </source>
</evidence>
<name>A0ACC2G671_DALPE</name>